<feature type="compositionally biased region" description="Polar residues" evidence="1">
    <location>
        <begin position="149"/>
        <end position="166"/>
    </location>
</feature>
<protein>
    <submittedName>
        <fullName evidence="2">Uncharacterized protein</fullName>
    </submittedName>
</protein>
<gene>
    <name evidence="2" type="ORF">VTK73DRAFT_5187</name>
</gene>
<evidence type="ECO:0000256" key="1">
    <source>
        <dbReference type="SAM" id="MobiDB-lite"/>
    </source>
</evidence>
<organism evidence="2 3">
    <name type="scientific">Phialemonium thermophilum</name>
    <dbReference type="NCBI Taxonomy" id="223376"/>
    <lineage>
        <taxon>Eukaryota</taxon>
        <taxon>Fungi</taxon>
        <taxon>Dikarya</taxon>
        <taxon>Ascomycota</taxon>
        <taxon>Pezizomycotina</taxon>
        <taxon>Sordariomycetes</taxon>
        <taxon>Sordariomycetidae</taxon>
        <taxon>Cephalothecales</taxon>
        <taxon>Cephalothecaceae</taxon>
        <taxon>Phialemonium</taxon>
    </lineage>
</organism>
<keyword evidence="3" id="KW-1185">Reference proteome</keyword>
<feature type="region of interest" description="Disordered" evidence="1">
    <location>
        <begin position="125"/>
        <end position="185"/>
    </location>
</feature>
<evidence type="ECO:0000313" key="3">
    <source>
        <dbReference type="Proteomes" id="UP001586593"/>
    </source>
</evidence>
<dbReference type="Proteomes" id="UP001586593">
    <property type="component" value="Unassembled WGS sequence"/>
</dbReference>
<comment type="caution">
    <text evidence="2">The sequence shown here is derived from an EMBL/GenBank/DDBJ whole genome shotgun (WGS) entry which is preliminary data.</text>
</comment>
<dbReference type="EMBL" id="JAZHXJ010002903">
    <property type="protein sequence ID" value="KAL1836157.1"/>
    <property type="molecule type" value="Genomic_DNA"/>
</dbReference>
<evidence type="ECO:0000313" key="2">
    <source>
        <dbReference type="EMBL" id="KAL1836157.1"/>
    </source>
</evidence>
<reference evidence="2 3" key="1">
    <citation type="journal article" date="2024" name="Commun. Biol.">
        <title>Comparative genomic analysis of thermophilic fungi reveals convergent evolutionary adaptations and gene losses.</title>
        <authorList>
            <person name="Steindorff A.S."/>
            <person name="Aguilar-Pontes M.V."/>
            <person name="Robinson A.J."/>
            <person name="Andreopoulos B."/>
            <person name="LaButti K."/>
            <person name="Kuo A."/>
            <person name="Mondo S."/>
            <person name="Riley R."/>
            <person name="Otillar R."/>
            <person name="Haridas S."/>
            <person name="Lipzen A."/>
            <person name="Grimwood J."/>
            <person name="Schmutz J."/>
            <person name="Clum A."/>
            <person name="Reid I.D."/>
            <person name="Moisan M.C."/>
            <person name="Butler G."/>
            <person name="Nguyen T.T.M."/>
            <person name="Dewar K."/>
            <person name="Conant G."/>
            <person name="Drula E."/>
            <person name="Henrissat B."/>
            <person name="Hansel C."/>
            <person name="Singer S."/>
            <person name="Hutchinson M.I."/>
            <person name="de Vries R.P."/>
            <person name="Natvig D.O."/>
            <person name="Powell A.J."/>
            <person name="Tsang A."/>
            <person name="Grigoriev I.V."/>
        </authorList>
    </citation>
    <scope>NUCLEOTIDE SEQUENCE [LARGE SCALE GENOMIC DNA]</scope>
    <source>
        <strain evidence="2 3">ATCC 24622</strain>
    </source>
</reference>
<proteinExistence type="predicted"/>
<accession>A0ABR3V303</accession>
<sequence>MVVFWAPMRRKERAHHTLTTASPALEKRSGPVLSPRSSASPLLLLLLLLLLRLPPSDRNRQSTVRLWAWMVWTSSKEAMDQTTISPVWVPAKMYSSLTARARTESPCLSWCSSSGVALSGLPSASAAGEAQRRSGSEDGIVSAERTKRTGISRNQDAMNESESPSSFHPICRGMAGAQGATTDGQ</sequence>
<name>A0ABR3V303_9PEZI</name>